<name>A0A1I0DP90_9FIRM</name>
<organism evidence="10 11">
    <name type="scientific">[Clostridium] polysaccharolyticum</name>
    <dbReference type="NCBI Taxonomy" id="29364"/>
    <lineage>
        <taxon>Bacteria</taxon>
        <taxon>Bacillati</taxon>
        <taxon>Bacillota</taxon>
        <taxon>Clostridia</taxon>
        <taxon>Lachnospirales</taxon>
        <taxon>Lachnospiraceae</taxon>
    </lineage>
</organism>
<sequence>MEKWFIRNRKANYALIASQFGISEVTARIAVNRGISSNAEMRMYLHPSLGDLHEPRKMKHMELASEIIREKIKAGKKIRIIGDYDVDGVMSTYILYTGLKYCGANVDYEIPDRIKDGYGINIAIVEAAAQEGVDTILTCDNGIAAFDQIARAKELGLTVVITDHHDIPFHEENGKKQYRIPLADAIVNPKQHDCLYPMEGICGAVVAFKLIQVLYENLGIKAEKAGELLEFAAIATVCDVMDLVDENRTIVQYGLKKAERTKNIGLQALLRENKLEDQHLSAYHFGFVVGPCINASGRLESAKLALRLFLTDNEKVAQEYAKDLKELNEERKELTSEGIEKACELVEKQYMEDSVLVVYLEHCHESIAGIIAGRIRERYNKPAIVLTDGEEHVKGSGRSIEEYPMSDKLNECKELLLKFGGHPLAAGLSLKKENIEPLRRALNEKSGLKEEDFIKKVSFDMVLPFEDVTCTLIQEFDLLEPFGKSNEKPSFALKDVQLVNAKVIGKNKNMARLTVKTRSSNQVYTAMLFREFEAFEQLICEKYGEESLKRLYEGTAENVLLDFVFYPNVNEFNGNTTIQFIIQHFR</sequence>
<dbReference type="AlphaFoldDB" id="A0A1I0DP90"/>
<keyword evidence="6" id="KW-0175">Coiled coil</keyword>
<feature type="domain" description="DHHA1" evidence="8">
    <location>
        <begin position="353"/>
        <end position="444"/>
    </location>
</feature>
<dbReference type="InterPro" id="IPR038763">
    <property type="entry name" value="DHH_sf"/>
</dbReference>
<dbReference type="GO" id="GO:0008409">
    <property type="term" value="F:5'-3' exonuclease activity"/>
    <property type="evidence" value="ECO:0007669"/>
    <property type="project" value="InterPro"/>
</dbReference>
<dbReference type="Proteomes" id="UP000199800">
    <property type="component" value="Unassembled WGS sequence"/>
</dbReference>
<proteinExistence type="inferred from homology"/>
<dbReference type="SUPFAM" id="SSF64182">
    <property type="entry name" value="DHH phosphoesterases"/>
    <property type="match status" value="1"/>
</dbReference>
<reference evidence="10 11" key="1">
    <citation type="submission" date="2016-10" db="EMBL/GenBank/DDBJ databases">
        <authorList>
            <person name="de Groot N.N."/>
        </authorList>
    </citation>
    <scope>NUCLEOTIDE SEQUENCE [LARGE SCALE GENOMIC DNA]</scope>
    <source>
        <strain evidence="10 11">DSM 1801</strain>
    </source>
</reference>
<dbReference type="Gene3D" id="3.90.1640.30">
    <property type="match status" value="1"/>
</dbReference>
<dbReference type="Pfam" id="PF01368">
    <property type="entry name" value="DHH"/>
    <property type="match status" value="1"/>
</dbReference>
<evidence type="ECO:0000259" key="8">
    <source>
        <dbReference type="Pfam" id="PF02272"/>
    </source>
</evidence>
<feature type="domain" description="RecJ OB" evidence="9">
    <location>
        <begin position="460"/>
        <end position="584"/>
    </location>
</feature>
<dbReference type="InterPro" id="IPR001667">
    <property type="entry name" value="DDH_dom"/>
</dbReference>
<dbReference type="InterPro" id="IPR051673">
    <property type="entry name" value="SSDNA_exonuclease_RecJ"/>
</dbReference>
<dbReference type="STRING" id="29364.SAMN04487772_11563"/>
<evidence type="ECO:0000256" key="1">
    <source>
        <dbReference type="ARBA" id="ARBA00005915"/>
    </source>
</evidence>
<keyword evidence="4" id="KW-0378">Hydrolase</keyword>
<dbReference type="GO" id="GO:0003676">
    <property type="term" value="F:nucleic acid binding"/>
    <property type="evidence" value="ECO:0007669"/>
    <property type="project" value="InterPro"/>
</dbReference>
<evidence type="ECO:0000256" key="6">
    <source>
        <dbReference type="SAM" id="Coils"/>
    </source>
</evidence>
<evidence type="ECO:0000256" key="4">
    <source>
        <dbReference type="ARBA" id="ARBA00022801"/>
    </source>
</evidence>
<evidence type="ECO:0000313" key="11">
    <source>
        <dbReference type="Proteomes" id="UP000199800"/>
    </source>
</evidence>
<evidence type="ECO:0000256" key="2">
    <source>
        <dbReference type="ARBA" id="ARBA00019841"/>
    </source>
</evidence>
<evidence type="ECO:0000259" key="7">
    <source>
        <dbReference type="Pfam" id="PF01368"/>
    </source>
</evidence>
<evidence type="ECO:0000256" key="5">
    <source>
        <dbReference type="ARBA" id="ARBA00022839"/>
    </source>
</evidence>
<protein>
    <recommendedName>
        <fullName evidence="2">Single-stranded-DNA-specific exonuclease RecJ</fullName>
    </recommendedName>
</protein>
<dbReference type="InterPro" id="IPR041122">
    <property type="entry name" value="RecJ_OB"/>
</dbReference>
<keyword evidence="3" id="KW-0540">Nuclease</keyword>
<gene>
    <name evidence="10" type="ORF">SAMN04487772_11563</name>
</gene>
<keyword evidence="11" id="KW-1185">Reference proteome</keyword>
<dbReference type="Pfam" id="PF02272">
    <property type="entry name" value="DHHA1"/>
    <property type="match status" value="1"/>
</dbReference>
<dbReference type="GO" id="GO:0006281">
    <property type="term" value="P:DNA repair"/>
    <property type="evidence" value="ECO:0007669"/>
    <property type="project" value="InterPro"/>
</dbReference>
<evidence type="ECO:0000256" key="3">
    <source>
        <dbReference type="ARBA" id="ARBA00022722"/>
    </source>
</evidence>
<comment type="similarity">
    <text evidence="1">Belongs to the RecJ family.</text>
</comment>
<dbReference type="EMBL" id="FOHN01000015">
    <property type="protein sequence ID" value="SET33536.1"/>
    <property type="molecule type" value="Genomic_DNA"/>
</dbReference>
<keyword evidence="5 10" id="KW-0269">Exonuclease</keyword>
<dbReference type="PANTHER" id="PTHR30255:SF2">
    <property type="entry name" value="SINGLE-STRANDED-DNA-SPECIFIC EXONUCLEASE RECJ"/>
    <property type="match status" value="1"/>
</dbReference>
<accession>A0A1I0DP90</accession>
<feature type="coiled-coil region" evidence="6">
    <location>
        <begin position="310"/>
        <end position="344"/>
    </location>
</feature>
<dbReference type="RefSeq" id="WP_242939724.1">
    <property type="nucleotide sequence ID" value="NZ_FOHN01000015.1"/>
</dbReference>
<dbReference type="Pfam" id="PF17768">
    <property type="entry name" value="RecJ_OB"/>
    <property type="match status" value="1"/>
</dbReference>
<dbReference type="PANTHER" id="PTHR30255">
    <property type="entry name" value="SINGLE-STRANDED-DNA-SPECIFIC EXONUCLEASE RECJ"/>
    <property type="match status" value="1"/>
</dbReference>
<evidence type="ECO:0000313" key="10">
    <source>
        <dbReference type="EMBL" id="SET33536.1"/>
    </source>
</evidence>
<dbReference type="NCBIfam" id="TIGR00644">
    <property type="entry name" value="recJ"/>
    <property type="match status" value="1"/>
</dbReference>
<dbReference type="Gene3D" id="3.10.310.30">
    <property type="match status" value="1"/>
</dbReference>
<dbReference type="InterPro" id="IPR004610">
    <property type="entry name" value="RecJ"/>
</dbReference>
<dbReference type="GO" id="GO:0006310">
    <property type="term" value="P:DNA recombination"/>
    <property type="evidence" value="ECO:0007669"/>
    <property type="project" value="InterPro"/>
</dbReference>
<feature type="domain" description="DDH" evidence="7">
    <location>
        <begin position="77"/>
        <end position="235"/>
    </location>
</feature>
<dbReference type="InterPro" id="IPR003156">
    <property type="entry name" value="DHHA1_dom"/>
</dbReference>
<evidence type="ECO:0000259" key="9">
    <source>
        <dbReference type="Pfam" id="PF17768"/>
    </source>
</evidence>